<feature type="transmembrane region" description="Helical" evidence="2">
    <location>
        <begin position="12"/>
        <end position="31"/>
    </location>
</feature>
<feature type="region of interest" description="Disordered" evidence="1">
    <location>
        <begin position="35"/>
        <end position="54"/>
    </location>
</feature>
<name>A0A7H0GFY7_9BURK</name>
<keyword evidence="2" id="KW-0812">Transmembrane</keyword>
<evidence type="ECO:0000256" key="2">
    <source>
        <dbReference type="SAM" id="Phobius"/>
    </source>
</evidence>
<dbReference type="RefSeq" id="WP_187722916.1">
    <property type="nucleotide sequence ID" value="NZ_CP060783.1"/>
</dbReference>
<reference evidence="3 4" key="1">
    <citation type="submission" date="2020-08" db="EMBL/GenBank/DDBJ databases">
        <title>Genome sequence of Diaphorobacter aerolatus KACC 16536T.</title>
        <authorList>
            <person name="Hyun D.-W."/>
            <person name="Bae J.-W."/>
        </authorList>
    </citation>
    <scope>NUCLEOTIDE SEQUENCE [LARGE SCALE GENOMIC DNA]</scope>
    <source>
        <strain evidence="3 4">KACC 16536</strain>
    </source>
</reference>
<evidence type="ECO:0000313" key="4">
    <source>
        <dbReference type="Proteomes" id="UP000516028"/>
    </source>
</evidence>
<accession>A0A7H0GFY7</accession>
<organism evidence="3 4">
    <name type="scientific">Diaphorobacter aerolatus</name>
    <dbReference type="NCBI Taxonomy" id="1288495"/>
    <lineage>
        <taxon>Bacteria</taxon>
        <taxon>Pseudomonadati</taxon>
        <taxon>Pseudomonadota</taxon>
        <taxon>Betaproteobacteria</taxon>
        <taxon>Burkholderiales</taxon>
        <taxon>Comamonadaceae</taxon>
        <taxon>Diaphorobacter</taxon>
    </lineage>
</organism>
<protein>
    <submittedName>
        <fullName evidence="3">Uncharacterized protein</fullName>
    </submittedName>
</protein>
<feature type="compositionally biased region" description="Low complexity" evidence="1">
    <location>
        <begin position="41"/>
        <end position="54"/>
    </location>
</feature>
<dbReference type="KEGG" id="daer:H9K75_12430"/>
<keyword evidence="2" id="KW-0472">Membrane</keyword>
<evidence type="ECO:0000256" key="1">
    <source>
        <dbReference type="SAM" id="MobiDB-lite"/>
    </source>
</evidence>
<keyword evidence="4" id="KW-1185">Reference proteome</keyword>
<dbReference type="Proteomes" id="UP000516028">
    <property type="component" value="Chromosome"/>
</dbReference>
<dbReference type="EMBL" id="CP060783">
    <property type="protein sequence ID" value="QNP47203.1"/>
    <property type="molecule type" value="Genomic_DNA"/>
</dbReference>
<evidence type="ECO:0000313" key="3">
    <source>
        <dbReference type="EMBL" id="QNP47203.1"/>
    </source>
</evidence>
<gene>
    <name evidence="3" type="ORF">H9K75_12430</name>
</gene>
<sequence length="54" mass="6035">MRRQSRSQAPVYVGLMVFVICWILSSAAHAWQSELGDRPGPWSRSSWSTASPSI</sequence>
<proteinExistence type="predicted"/>
<dbReference type="AlphaFoldDB" id="A0A7H0GFY7"/>
<keyword evidence="2" id="KW-1133">Transmembrane helix</keyword>